<dbReference type="InterPro" id="IPR046818">
    <property type="entry name" value="MmeI_C"/>
</dbReference>
<dbReference type="RefSeq" id="WP_155083625.1">
    <property type="nucleotide sequence ID" value="NZ_WMIA01000007.1"/>
</dbReference>
<dbReference type="InterPro" id="IPR046817">
    <property type="entry name" value="MmeI_N"/>
</dbReference>
<feature type="region of interest" description="Disordered" evidence="5">
    <location>
        <begin position="634"/>
        <end position="689"/>
    </location>
</feature>
<dbReference type="PANTHER" id="PTHR33841:SF1">
    <property type="entry name" value="DNA METHYLTRANSFERASE A"/>
    <property type="match status" value="1"/>
</dbReference>
<evidence type="ECO:0000259" key="11">
    <source>
        <dbReference type="Pfam" id="PF20473"/>
    </source>
</evidence>
<dbReference type="InterPro" id="IPR050953">
    <property type="entry name" value="N4_N6_ade-DNA_methylase"/>
</dbReference>
<dbReference type="Pfam" id="PF20465">
    <property type="entry name" value="MmeI_hel"/>
    <property type="match status" value="1"/>
</dbReference>
<dbReference type="InterPro" id="IPR046816">
    <property type="entry name" value="MmeI_Mtase"/>
</dbReference>
<feature type="domain" description="MmeI-like DNA-methyltransferase" evidence="11">
    <location>
        <begin position="700"/>
        <end position="753"/>
    </location>
</feature>
<gene>
    <name evidence="12" type="ORF">GGC33_07475</name>
</gene>
<evidence type="ECO:0000259" key="8">
    <source>
        <dbReference type="Pfam" id="PF20465"/>
    </source>
</evidence>
<evidence type="ECO:0000256" key="2">
    <source>
        <dbReference type="ARBA" id="ARBA00022603"/>
    </source>
</evidence>
<dbReference type="InterPro" id="IPR007569">
    <property type="entry name" value="DUF559"/>
</dbReference>
<dbReference type="InterPro" id="IPR002052">
    <property type="entry name" value="DNA_methylase_N6_adenine_CS"/>
</dbReference>
<dbReference type="Gene3D" id="3.40.50.150">
    <property type="entry name" value="Vaccinia Virus protein VP39"/>
    <property type="match status" value="1"/>
</dbReference>
<feature type="domain" description="MmeI-like DNA-methyltransferase" evidence="11">
    <location>
        <begin position="335"/>
        <end position="468"/>
    </location>
</feature>
<dbReference type="Pfam" id="PF04480">
    <property type="entry name" value="DUF559"/>
    <property type="match status" value="1"/>
</dbReference>
<organism evidence="12 13">
    <name type="scientific">Cyanobacterium aponinum 0216</name>
    <dbReference type="NCBI Taxonomy" id="2676140"/>
    <lineage>
        <taxon>Bacteria</taxon>
        <taxon>Bacillati</taxon>
        <taxon>Cyanobacteriota</taxon>
        <taxon>Cyanophyceae</taxon>
        <taxon>Oscillatoriophycideae</taxon>
        <taxon>Chroococcales</taxon>
        <taxon>Geminocystaceae</taxon>
        <taxon>Cyanobacterium</taxon>
    </lineage>
</organism>
<evidence type="ECO:0000259" key="9">
    <source>
        <dbReference type="Pfam" id="PF20466"/>
    </source>
</evidence>
<dbReference type="GO" id="GO:0009007">
    <property type="term" value="F:site-specific DNA-methyltransferase (adenine-specific) activity"/>
    <property type="evidence" value="ECO:0007669"/>
    <property type="project" value="UniProtKB-EC"/>
</dbReference>
<feature type="domain" description="MmeI-like N-terminal" evidence="7">
    <location>
        <begin position="13"/>
        <end position="174"/>
    </location>
</feature>
<dbReference type="InterPro" id="IPR046820">
    <property type="entry name" value="MmeI_TRD"/>
</dbReference>
<proteinExistence type="predicted"/>
<feature type="domain" description="MmeI-like target recognition" evidence="9">
    <location>
        <begin position="877"/>
        <end position="1079"/>
    </location>
</feature>
<feature type="domain" description="MmeI-like helicase spacer" evidence="8">
    <location>
        <begin position="180"/>
        <end position="258"/>
    </location>
</feature>
<evidence type="ECO:0000256" key="3">
    <source>
        <dbReference type="ARBA" id="ARBA00022679"/>
    </source>
</evidence>
<dbReference type="EC" id="2.1.1.72" evidence="1"/>
<dbReference type="Gene3D" id="3.40.960.10">
    <property type="entry name" value="VSR Endonuclease"/>
    <property type="match status" value="1"/>
</dbReference>
<dbReference type="PANTHER" id="PTHR33841">
    <property type="entry name" value="DNA METHYLTRANSFERASE YEEA-RELATED"/>
    <property type="match status" value="1"/>
</dbReference>
<dbReference type="Pfam" id="PF20464">
    <property type="entry name" value="MmeI_N"/>
    <property type="match status" value="1"/>
</dbReference>
<evidence type="ECO:0000313" key="13">
    <source>
        <dbReference type="Proteomes" id="UP000437131"/>
    </source>
</evidence>
<dbReference type="PRINTS" id="PR00507">
    <property type="entry name" value="N12N6MTFRASE"/>
</dbReference>
<evidence type="ECO:0000259" key="10">
    <source>
        <dbReference type="Pfam" id="PF20467"/>
    </source>
</evidence>
<comment type="catalytic activity">
    <reaction evidence="4">
        <text>a 2'-deoxyadenosine in DNA + S-adenosyl-L-methionine = an N(6)-methyl-2'-deoxyadenosine in DNA + S-adenosyl-L-homocysteine + H(+)</text>
        <dbReference type="Rhea" id="RHEA:15197"/>
        <dbReference type="Rhea" id="RHEA-COMP:12418"/>
        <dbReference type="Rhea" id="RHEA-COMP:12419"/>
        <dbReference type="ChEBI" id="CHEBI:15378"/>
        <dbReference type="ChEBI" id="CHEBI:57856"/>
        <dbReference type="ChEBI" id="CHEBI:59789"/>
        <dbReference type="ChEBI" id="CHEBI:90615"/>
        <dbReference type="ChEBI" id="CHEBI:90616"/>
        <dbReference type="EC" id="2.1.1.72"/>
    </reaction>
</comment>
<keyword evidence="3" id="KW-0808">Transferase</keyword>
<feature type="domain" description="MmeI-like C-terminal" evidence="10">
    <location>
        <begin position="1082"/>
        <end position="1173"/>
    </location>
</feature>
<dbReference type="AlphaFoldDB" id="A0A844GXP6"/>
<evidence type="ECO:0000259" key="7">
    <source>
        <dbReference type="Pfam" id="PF20464"/>
    </source>
</evidence>
<dbReference type="Pfam" id="PF20466">
    <property type="entry name" value="MmeI_TRD"/>
    <property type="match status" value="1"/>
</dbReference>
<dbReference type="CDD" id="cd01038">
    <property type="entry name" value="Endonuclease_DUF559"/>
    <property type="match status" value="1"/>
</dbReference>
<name>A0A844GXP6_9CHRO</name>
<comment type="caution">
    <text evidence="12">The sequence shown here is derived from an EMBL/GenBank/DDBJ whole genome shotgun (WGS) entry which is preliminary data.</text>
</comment>
<evidence type="ECO:0000313" key="12">
    <source>
        <dbReference type="EMBL" id="MTF38766.1"/>
    </source>
</evidence>
<evidence type="ECO:0000256" key="5">
    <source>
        <dbReference type="SAM" id="MobiDB-lite"/>
    </source>
</evidence>
<sequence>MPLLSWNEIKNRALIFSQEWQGEISEKAESQSFWNDFFNVFGISRRRVATFEESVKKLGNKQGFIDLFWKGVILIEHKSRGKNLDKAYQQAIDYFPNLQEFELPKYILVSDFERFRLYDLDSNNNHEFLLKYFINYVHLFDFIAGYKKREYKEGDPVNIQAAELMGELHDRLLNIGYNGHNLEVYLVRLLFCLFADDTGIFNKGIFQEYIDLYTKEDGSDLAMHLSYIFHILNQPENKRLKNLDENLAQFPYINGKLFEEVLPPASFDSEMRQMLLKASALDWGKISPAIFGSMFQAVMNPQQRRNLGAHYTSEKNIQKVIKPLFLDDLYEEFYKIKNSQNKLKEFQAKLAQFKFLDPACGCGNFLIVSYRELRDLEILVLKELQTKGQLELDISNIIKVDVDQFYGIEYDEFAVRVAEVAMWLIDHQMNMKVSNEFGQYFVRLPLKKSANIIHGNALQIDWHSLLNPPPLKEGLGVVESKSLKDGLGVFELTSGKETTENNYPTYKSISNLKDKKELRKSLRNNATSAEQLLWKALQGKQLDGFKFRRQHSIGNYILDFFCPSVSLAIELDGETHYTPEAQEYDRIRDNFLANVGIRVIRYHNHDVCDNLTGVLEDIRQYLYNPDASFTQGKSIISNPSSIGESTTPNPSSIEESTTPNPSYIGESTTPNPSYIGESTTPNPSYIGGENNGLGEVNNFDFIFGNPPFVGKSYQNAQQKADMSLVFNGVKNAGVLDYVCAWYLKASQYLNPPQSPLSKVGGFTVNSYQSSINSPTLKEGLGVVKTRCAFVSTSSISQGEQVGVLWQELYTKYKIKIQFAHRTFSWSNEAKNNAGVHCVIIGFGLENIENKRLFSYENIKGEASEINVKNINPYLVAGNDLIVSSRKQPISKVSKIIYGSKPTDGGNLLMSNEEKKLFLKLEPDAEKWIKPYIGGQEFINGNSRYCLWLVDIEPQELKELKEVINRIENVKNMRLNSKKEATKKLANFPTLFGEIRQPKTNYLAIPEVSSERRKYIPIGFLSPDIIASNKIQLIPNADLYLFGILTSEMHMTWVKYVCGRLESRFDYSGTIVYNNYPFPENVTAKQKEKVTNLAQKILDIRNKYITPNPSLKGEEKGASLADLYDPLTMPPDLLKAHQALDKAVDSCYRKQPFSSELNRIEFLFNLYENLTNPLLKSQGKKSKK</sequence>
<dbReference type="InterPro" id="IPR011335">
    <property type="entry name" value="Restrct_endonuc-II-like"/>
</dbReference>
<dbReference type="InterPro" id="IPR047216">
    <property type="entry name" value="Endonuclease_DUF559_bact"/>
</dbReference>
<keyword evidence="2" id="KW-0489">Methyltransferase</keyword>
<dbReference type="EMBL" id="WMIA01000007">
    <property type="protein sequence ID" value="MTF38766.1"/>
    <property type="molecule type" value="Genomic_DNA"/>
</dbReference>
<dbReference type="Proteomes" id="UP000437131">
    <property type="component" value="Unassembled WGS sequence"/>
</dbReference>
<dbReference type="Pfam" id="PF20467">
    <property type="entry name" value="MmeI_C"/>
    <property type="match status" value="1"/>
</dbReference>
<dbReference type="InterPro" id="IPR046819">
    <property type="entry name" value="MmeI_hel"/>
</dbReference>
<evidence type="ECO:0000256" key="1">
    <source>
        <dbReference type="ARBA" id="ARBA00011900"/>
    </source>
</evidence>
<dbReference type="PROSITE" id="PS00092">
    <property type="entry name" value="N6_MTASE"/>
    <property type="match status" value="1"/>
</dbReference>
<evidence type="ECO:0000256" key="4">
    <source>
        <dbReference type="ARBA" id="ARBA00047942"/>
    </source>
</evidence>
<reference evidence="12 13" key="1">
    <citation type="submission" date="2019-11" db="EMBL/GenBank/DDBJ databases">
        <title>Isolation of a new High Light Tolerant Cyanobacteria.</title>
        <authorList>
            <person name="Dobson Z."/>
            <person name="Vaughn N."/>
            <person name="Vaughn M."/>
            <person name="Fromme P."/>
            <person name="Mazor Y."/>
        </authorList>
    </citation>
    <scope>NUCLEOTIDE SEQUENCE [LARGE SCALE GENOMIC DNA]</scope>
    <source>
        <strain evidence="12 13">0216</strain>
    </source>
</reference>
<dbReference type="GO" id="GO:0003676">
    <property type="term" value="F:nucleic acid binding"/>
    <property type="evidence" value="ECO:0007669"/>
    <property type="project" value="InterPro"/>
</dbReference>
<dbReference type="InterPro" id="IPR029063">
    <property type="entry name" value="SAM-dependent_MTases_sf"/>
</dbReference>
<feature type="domain" description="DUF559" evidence="6">
    <location>
        <begin position="515"/>
        <end position="622"/>
    </location>
</feature>
<accession>A0A844GXP6</accession>
<feature type="compositionally biased region" description="Polar residues" evidence="5">
    <location>
        <begin position="634"/>
        <end position="683"/>
    </location>
</feature>
<dbReference type="SUPFAM" id="SSF53335">
    <property type="entry name" value="S-adenosyl-L-methionine-dependent methyltransferases"/>
    <property type="match status" value="1"/>
</dbReference>
<evidence type="ECO:0000259" key="6">
    <source>
        <dbReference type="Pfam" id="PF04480"/>
    </source>
</evidence>
<feature type="domain" description="MmeI-like DNA-methyltransferase" evidence="11">
    <location>
        <begin position="784"/>
        <end position="853"/>
    </location>
</feature>
<dbReference type="SUPFAM" id="SSF52980">
    <property type="entry name" value="Restriction endonuclease-like"/>
    <property type="match status" value="1"/>
</dbReference>
<dbReference type="Pfam" id="PF20473">
    <property type="entry name" value="MmeI_Mtase"/>
    <property type="match status" value="3"/>
</dbReference>
<protein>
    <recommendedName>
        <fullName evidence="1">site-specific DNA-methyltransferase (adenine-specific)</fullName>
        <ecNumber evidence="1">2.1.1.72</ecNumber>
    </recommendedName>
</protein>
<dbReference type="GO" id="GO:0032259">
    <property type="term" value="P:methylation"/>
    <property type="evidence" value="ECO:0007669"/>
    <property type="project" value="UniProtKB-KW"/>
</dbReference>